<feature type="compositionally biased region" description="Low complexity" evidence="1">
    <location>
        <begin position="1"/>
        <end position="13"/>
    </location>
</feature>
<name>A0A1I8FB68_9PLAT</name>
<feature type="compositionally biased region" description="Basic and acidic residues" evidence="1">
    <location>
        <begin position="198"/>
        <end position="210"/>
    </location>
</feature>
<feature type="compositionally biased region" description="Basic residues" evidence="1">
    <location>
        <begin position="135"/>
        <end position="145"/>
    </location>
</feature>
<dbReference type="Proteomes" id="UP000095280">
    <property type="component" value="Unplaced"/>
</dbReference>
<accession>A0A1I8FB68</accession>
<evidence type="ECO:0000313" key="2">
    <source>
        <dbReference type="Proteomes" id="UP000095280"/>
    </source>
</evidence>
<evidence type="ECO:0000313" key="3">
    <source>
        <dbReference type="WBParaSite" id="maker-unitig_26385-snap-gene-0.1-mRNA-1"/>
    </source>
</evidence>
<feature type="compositionally biased region" description="Polar residues" evidence="1">
    <location>
        <begin position="49"/>
        <end position="60"/>
    </location>
</feature>
<proteinExistence type="predicted"/>
<evidence type="ECO:0000256" key="1">
    <source>
        <dbReference type="SAM" id="MobiDB-lite"/>
    </source>
</evidence>
<organism evidence="2 3">
    <name type="scientific">Macrostomum lignano</name>
    <dbReference type="NCBI Taxonomy" id="282301"/>
    <lineage>
        <taxon>Eukaryota</taxon>
        <taxon>Metazoa</taxon>
        <taxon>Spiralia</taxon>
        <taxon>Lophotrochozoa</taxon>
        <taxon>Platyhelminthes</taxon>
        <taxon>Rhabditophora</taxon>
        <taxon>Macrostomorpha</taxon>
        <taxon>Macrostomida</taxon>
        <taxon>Macrostomidae</taxon>
        <taxon>Macrostomum</taxon>
    </lineage>
</organism>
<reference evidence="3" key="1">
    <citation type="submission" date="2016-11" db="UniProtKB">
        <authorList>
            <consortium name="WormBaseParasite"/>
        </authorList>
    </citation>
    <scope>IDENTIFICATION</scope>
</reference>
<feature type="compositionally biased region" description="Polar residues" evidence="1">
    <location>
        <begin position="184"/>
        <end position="196"/>
    </location>
</feature>
<feature type="region of interest" description="Disordered" evidence="1">
    <location>
        <begin position="1"/>
        <end position="85"/>
    </location>
</feature>
<keyword evidence="2" id="KW-1185">Reference proteome</keyword>
<sequence>HLRPSSPTSASRPPLHRLRHSLANSTSRRHGSPAQAEDPLRRLWLRRCATSTLLPGSPTEQARHRDSPLSQQQQQQQQQPAPAAKVRLRKMTRLPKNSLSGGGVPARWTMCPCPALRLAVPQSGAAAIAIWSSRIQRKSGSRKRRAASEEAAADYDDAEARQRQRRASRPAAPAAPPKWPRPLNLSTTAEENSPTQPMEDRDSNEERPLS</sequence>
<dbReference type="WBParaSite" id="maker-unitig_26385-snap-gene-0.1-mRNA-1">
    <property type="protein sequence ID" value="maker-unitig_26385-snap-gene-0.1-mRNA-1"/>
    <property type="gene ID" value="maker-unitig_26385-snap-gene-0.1"/>
</dbReference>
<dbReference type="AlphaFoldDB" id="A0A1I8FB68"/>
<feature type="region of interest" description="Disordered" evidence="1">
    <location>
        <begin position="135"/>
        <end position="210"/>
    </location>
</feature>
<protein>
    <submittedName>
        <fullName evidence="3">Os01g0778700 protein</fullName>
    </submittedName>
</protein>